<feature type="domain" description="RRM" evidence="6">
    <location>
        <begin position="25"/>
        <end position="106"/>
    </location>
</feature>
<name>A0AAN8KIG0_PATCE</name>
<dbReference type="PROSITE" id="PS50102">
    <property type="entry name" value="RRM"/>
    <property type="match status" value="1"/>
</dbReference>
<dbReference type="PANTHER" id="PTHR21245">
    <property type="entry name" value="HETEROGENEOUS NUCLEAR RIBONUCLEOPROTEIN"/>
    <property type="match status" value="1"/>
</dbReference>
<dbReference type="Pfam" id="PF00076">
    <property type="entry name" value="RRM_1"/>
    <property type="match status" value="1"/>
</dbReference>
<keyword evidence="2 4" id="KW-0694">RNA-binding</keyword>
<evidence type="ECO:0000313" key="7">
    <source>
        <dbReference type="EMBL" id="KAK6196027.1"/>
    </source>
</evidence>
<accession>A0AAN8KIG0</accession>
<feature type="compositionally biased region" description="Polar residues" evidence="5">
    <location>
        <begin position="175"/>
        <end position="185"/>
    </location>
</feature>
<evidence type="ECO:0000256" key="3">
    <source>
        <dbReference type="ARBA" id="ARBA00030780"/>
    </source>
</evidence>
<dbReference type="InterPro" id="IPR035979">
    <property type="entry name" value="RBD_domain_sf"/>
</dbReference>
<evidence type="ECO:0000256" key="5">
    <source>
        <dbReference type="SAM" id="MobiDB-lite"/>
    </source>
</evidence>
<dbReference type="InterPro" id="IPR000504">
    <property type="entry name" value="RRM_dom"/>
</dbReference>
<proteinExistence type="predicted"/>
<comment type="caution">
    <text evidence="7">The sequence shown here is derived from an EMBL/GenBank/DDBJ whole genome shotgun (WGS) entry which is preliminary data.</text>
</comment>
<gene>
    <name evidence="7" type="ORF">SNE40_001331</name>
</gene>
<dbReference type="CDD" id="cd12355">
    <property type="entry name" value="RRM_RBM18"/>
    <property type="match status" value="1"/>
</dbReference>
<keyword evidence="8" id="KW-1185">Reference proteome</keyword>
<reference evidence="7 8" key="1">
    <citation type="submission" date="2024-01" db="EMBL/GenBank/DDBJ databases">
        <title>The genome of the rayed Mediterranean limpet Patella caerulea (Linnaeus, 1758).</title>
        <authorList>
            <person name="Anh-Thu Weber A."/>
            <person name="Halstead-Nussloch G."/>
        </authorList>
    </citation>
    <scope>NUCLEOTIDE SEQUENCE [LARGE SCALE GENOMIC DNA]</scope>
    <source>
        <strain evidence="7">AATW-2023a</strain>
        <tissue evidence="7">Whole specimen</tissue>
    </source>
</reference>
<evidence type="ECO:0000313" key="8">
    <source>
        <dbReference type="Proteomes" id="UP001347796"/>
    </source>
</evidence>
<dbReference type="InterPro" id="IPR012677">
    <property type="entry name" value="Nucleotide-bd_a/b_plait_sf"/>
</dbReference>
<organism evidence="7 8">
    <name type="scientific">Patella caerulea</name>
    <name type="common">Rayed Mediterranean limpet</name>
    <dbReference type="NCBI Taxonomy" id="87958"/>
    <lineage>
        <taxon>Eukaryota</taxon>
        <taxon>Metazoa</taxon>
        <taxon>Spiralia</taxon>
        <taxon>Lophotrochozoa</taxon>
        <taxon>Mollusca</taxon>
        <taxon>Gastropoda</taxon>
        <taxon>Patellogastropoda</taxon>
        <taxon>Patelloidea</taxon>
        <taxon>Patellidae</taxon>
        <taxon>Patella</taxon>
    </lineage>
</organism>
<feature type="region of interest" description="Disordered" evidence="5">
    <location>
        <begin position="175"/>
        <end position="201"/>
    </location>
</feature>
<dbReference type="EMBL" id="JAZGQO010000001">
    <property type="protein sequence ID" value="KAK6196027.1"/>
    <property type="molecule type" value="Genomic_DNA"/>
</dbReference>
<evidence type="ECO:0000259" key="6">
    <source>
        <dbReference type="PROSITE" id="PS50102"/>
    </source>
</evidence>
<evidence type="ECO:0000256" key="2">
    <source>
        <dbReference type="ARBA" id="ARBA00022884"/>
    </source>
</evidence>
<dbReference type="GO" id="GO:0003723">
    <property type="term" value="F:RNA binding"/>
    <property type="evidence" value="ECO:0007669"/>
    <property type="project" value="UniProtKB-UniRule"/>
</dbReference>
<dbReference type="AlphaFoldDB" id="A0AAN8KIG0"/>
<sequence length="201" mass="22966">MAQSEIEREDLIPVPEDPFPQQDQCRLWIGNIDPKITEFTILKLLQKFGQLVRFDFLYHKSGPDKGKSRGYCFVSYSTKEEATKALRKVNGKFALTKKLVVRWAHIEPDTSIESKKKAPQTVVTKPTEHAEVSIHSKIKEIEAKLHSMKKSQSDFSISTEINAVPGTSKLSAVNIISNTKRNQNYKPYDKSSSRAHHNRKR</sequence>
<dbReference type="Proteomes" id="UP001347796">
    <property type="component" value="Unassembled WGS sequence"/>
</dbReference>
<evidence type="ECO:0000256" key="1">
    <source>
        <dbReference type="ARBA" id="ARBA00021141"/>
    </source>
</evidence>
<dbReference type="SMART" id="SM00360">
    <property type="entry name" value="RRM"/>
    <property type="match status" value="1"/>
</dbReference>
<dbReference type="Gene3D" id="3.30.70.330">
    <property type="match status" value="1"/>
</dbReference>
<evidence type="ECO:0000256" key="4">
    <source>
        <dbReference type="PROSITE-ProRule" id="PRU00176"/>
    </source>
</evidence>
<protein>
    <recommendedName>
        <fullName evidence="1">Probable RNA-binding protein 18</fullName>
    </recommendedName>
    <alternativeName>
        <fullName evidence="3">RNA-binding motif protein 18</fullName>
    </alternativeName>
</protein>
<dbReference type="SUPFAM" id="SSF54928">
    <property type="entry name" value="RNA-binding domain, RBD"/>
    <property type="match status" value="1"/>
</dbReference>
<dbReference type="InterPro" id="IPR039157">
    <property type="entry name" value="RBM18_RRM"/>
</dbReference>